<keyword evidence="5 6" id="KW-0472">Membrane</keyword>
<evidence type="ECO:0000313" key="7">
    <source>
        <dbReference type="Proteomes" id="UP000887578"/>
    </source>
</evidence>
<evidence type="ECO:0000256" key="4">
    <source>
        <dbReference type="ARBA" id="ARBA00022989"/>
    </source>
</evidence>
<dbReference type="Pfam" id="PF02118">
    <property type="entry name" value="Srg"/>
    <property type="match status" value="1"/>
</dbReference>
<dbReference type="InterPro" id="IPR000609">
    <property type="entry name" value="7TM_GPCR_serpentine_rcpt_Srg"/>
</dbReference>
<protein>
    <recommendedName>
        <fullName evidence="6">Serpentine receptor class gamma</fullName>
    </recommendedName>
</protein>
<dbReference type="GO" id="GO:0007606">
    <property type="term" value="P:sensory perception of chemical stimulus"/>
    <property type="evidence" value="ECO:0007669"/>
    <property type="project" value="UniProtKB-UniRule"/>
</dbReference>
<evidence type="ECO:0000256" key="6">
    <source>
        <dbReference type="RuleBase" id="RU280813"/>
    </source>
</evidence>
<proteinExistence type="inferred from homology"/>
<accession>A0A914QXK4</accession>
<feature type="transmembrane region" description="Helical" evidence="6">
    <location>
        <begin position="258"/>
        <end position="284"/>
    </location>
</feature>
<feature type="transmembrane region" description="Helical" evidence="6">
    <location>
        <begin position="187"/>
        <end position="210"/>
    </location>
</feature>
<dbReference type="Proteomes" id="UP000887578">
    <property type="component" value="Unplaced"/>
</dbReference>
<dbReference type="GO" id="GO:0004888">
    <property type="term" value="F:transmembrane signaling receptor activity"/>
    <property type="evidence" value="ECO:0007669"/>
    <property type="project" value="InterPro"/>
</dbReference>
<reference evidence="8" key="1">
    <citation type="submission" date="2022-11" db="UniProtKB">
        <authorList>
            <consortium name="WormBaseParasite"/>
        </authorList>
    </citation>
    <scope>IDENTIFICATION</scope>
</reference>
<sequence>MSVDVIGILPNAMDASDVFEKFLSSEDQEKQLILQTCADILMNICLFFMISIIIFLINELLKPDSQLRSSYFALITFGMILYSTFIIGKDIGYIFSDIDIKSFINNLIQWYMSLDLACWNTFLALNRATALSFPVGHDRFWTKNLTIFYCLFVFGFPFIVDFKTFFYPCFWKGFTTNCTTFQLEDQVYASAWTMAHALFALLITIVSLTYSKSKGFDAARKVECRLMFQTVFGSTMITLFAISQWLSVHFFSKKDRVLFIQFLGISQFLSAFYFYPIIFVLFFARFVF</sequence>
<keyword evidence="3 6" id="KW-0812">Transmembrane</keyword>
<evidence type="ECO:0000256" key="2">
    <source>
        <dbReference type="ARBA" id="ARBA00005692"/>
    </source>
</evidence>
<dbReference type="AlphaFoldDB" id="A0A914QXK4"/>
<organism evidence="7 8">
    <name type="scientific">Panagrolaimus davidi</name>
    <dbReference type="NCBI Taxonomy" id="227884"/>
    <lineage>
        <taxon>Eukaryota</taxon>
        <taxon>Metazoa</taxon>
        <taxon>Ecdysozoa</taxon>
        <taxon>Nematoda</taxon>
        <taxon>Chromadorea</taxon>
        <taxon>Rhabditida</taxon>
        <taxon>Tylenchina</taxon>
        <taxon>Panagrolaimomorpha</taxon>
        <taxon>Panagrolaimoidea</taxon>
        <taxon>Panagrolaimidae</taxon>
        <taxon>Panagrolaimus</taxon>
    </lineage>
</organism>
<feature type="transmembrane region" description="Helical" evidence="6">
    <location>
        <begin position="32"/>
        <end position="57"/>
    </location>
</feature>
<keyword evidence="4 6" id="KW-1133">Transmembrane helix</keyword>
<evidence type="ECO:0000256" key="1">
    <source>
        <dbReference type="ARBA" id="ARBA00004141"/>
    </source>
</evidence>
<feature type="transmembrane region" description="Helical" evidence="6">
    <location>
        <begin position="108"/>
        <end position="125"/>
    </location>
</feature>
<name>A0A914QXK4_9BILA</name>
<dbReference type="WBParaSite" id="PDA_v2.g9026.t1">
    <property type="protein sequence ID" value="PDA_v2.g9026.t1"/>
    <property type="gene ID" value="PDA_v2.g9026"/>
</dbReference>
<comment type="similarity">
    <text evidence="2 6">Belongs to the nematode receptor-like protein srg family.</text>
</comment>
<keyword evidence="7" id="KW-1185">Reference proteome</keyword>
<dbReference type="GO" id="GO:0016020">
    <property type="term" value="C:membrane"/>
    <property type="evidence" value="ECO:0007669"/>
    <property type="project" value="UniProtKB-SubCell"/>
</dbReference>
<feature type="transmembrane region" description="Helical" evidence="6">
    <location>
        <begin position="231"/>
        <end position="252"/>
    </location>
</feature>
<comment type="subcellular location">
    <subcellularLocation>
        <location evidence="1">Membrane</location>
        <topology evidence="1">Multi-pass membrane protein</topology>
    </subcellularLocation>
</comment>
<evidence type="ECO:0000313" key="8">
    <source>
        <dbReference type="WBParaSite" id="PDA_v2.g9026.t1"/>
    </source>
</evidence>
<evidence type="ECO:0000256" key="5">
    <source>
        <dbReference type="ARBA" id="ARBA00023136"/>
    </source>
</evidence>
<feature type="transmembrane region" description="Helical" evidence="6">
    <location>
        <begin position="69"/>
        <end position="88"/>
    </location>
</feature>
<feature type="transmembrane region" description="Helical" evidence="6">
    <location>
        <begin position="146"/>
        <end position="167"/>
    </location>
</feature>
<evidence type="ECO:0000256" key="3">
    <source>
        <dbReference type="ARBA" id="ARBA00022692"/>
    </source>
</evidence>